<gene>
    <name evidence="3" type="ORF">A4W93_03690</name>
</gene>
<dbReference type="KEGG" id="rgu:A4W93_03690"/>
<dbReference type="AlphaFoldDB" id="A0A1W6L4J1"/>
<name>A0A1W6L4J1_9BURK</name>
<reference evidence="3 4" key="1">
    <citation type="submission" date="2016-04" db="EMBL/GenBank/DDBJ databases">
        <title>Complete genome sequence of natural rubber-degrading, novel Gram-negative bacterium, Rhizobacter gummiphilus strain NS21.</title>
        <authorList>
            <person name="Tabata M."/>
            <person name="Kasai D."/>
            <person name="Fukuda M."/>
        </authorList>
    </citation>
    <scope>NUCLEOTIDE SEQUENCE [LARGE SCALE GENOMIC DNA]</scope>
    <source>
        <strain evidence="3 4">NS21</strain>
    </source>
</reference>
<organism evidence="3 4">
    <name type="scientific">Piscinibacter gummiphilus</name>
    <dbReference type="NCBI Taxonomy" id="946333"/>
    <lineage>
        <taxon>Bacteria</taxon>
        <taxon>Pseudomonadati</taxon>
        <taxon>Pseudomonadota</taxon>
        <taxon>Betaproteobacteria</taxon>
        <taxon>Burkholderiales</taxon>
        <taxon>Sphaerotilaceae</taxon>
        <taxon>Piscinibacter</taxon>
    </lineage>
</organism>
<protein>
    <submittedName>
        <fullName evidence="3">Uncharacterized protein</fullName>
    </submittedName>
</protein>
<accession>A0A1W6L4J1</accession>
<keyword evidence="4" id="KW-1185">Reference proteome</keyword>
<feature type="region of interest" description="Disordered" evidence="1">
    <location>
        <begin position="63"/>
        <end position="93"/>
    </location>
</feature>
<dbReference type="RefSeq" id="WP_085749330.1">
    <property type="nucleotide sequence ID" value="NZ_BSPR01000002.1"/>
</dbReference>
<feature type="compositionally biased region" description="Basic residues" evidence="1">
    <location>
        <begin position="66"/>
        <end position="76"/>
    </location>
</feature>
<proteinExistence type="predicted"/>
<evidence type="ECO:0000256" key="2">
    <source>
        <dbReference type="SAM" id="Phobius"/>
    </source>
</evidence>
<dbReference type="Proteomes" id="UP000193427">
    <property type="component" value="Chromosome"/>
</dbReference>
<keyword evidence="2" id="KW-0812">Transmembrane</keyword>
<keyword evidence="2" id="KW-1133">Transmembrane helix</keyword>
<dbReference type="EMBL" id="CP015118">
    <property type="protein sequence ID" value="ARN19090.1"/>
    <property type="molecule type" value="Genomic_DNA"/>
</dbReference>
<keyword evidence="2" id="KW-0472">Membrane</keyword>
<evidence type="ECO:0000256" key="1">
    <source>
        <dbReference type="SAM" id="MobiDB-lite"/>
    </source>
</evidence>
<evidence type="ECO:0000313" key="3">
    <source>
        <dbReference type="EMBL" id="ARN19090.1"/>
    </source>
</evidence>
<evidence type="ECO:0000313" key="4">
    <source>
        <dbReference type="Proteomes" id="UP000193427"/>
    </source>
</evidence>
<feature type="transmembrane region" description="Helical" evidence="2">
    <location>
        <begin position="20"/>
        <end position="49"/>
    </location>
</feature>
<dbReference type="STRING" id="946333.A4W93_03690"/>
<sequence length="93" mass="9952">MRTAWLANALDDLTAYLWAPFAGIVAGVAFGWMAGVTVTLAFAAMLYGVGRLAKRVIARSLETKVTQRRPGRRPHRSTGAPPREPTAAPSDDG</sequence>